<organism evidence="7 8">
    <name type="scientific">Paenibacillus lentus</name>
    <dbReference type="NCBI Taxonomy" id="1338368"/>
    <lineage>
        <taxon>Bacteria</taxon>
        <taxon>Bacillati</taxon>
        <taxon>Bacillota</taxon>
        <taxon>Bacilli</taxon>
        <taxon>Bacillales</taxon>
        <taxon>Paenibacillaceae</taxon>
        <taxon>Paenibacillus</taxon>
    </lineage>
</organism>
<evidence type="ECO:0000256" key="5">
    <source>
        <dbReference type="ARBA" id="ARBA00023288"/>
    </source>
</evidence>
<dbReference type="Proteomes" id="UP000273145">
    <property type="component" value="Chromosome"/>
</dbReference>
<dbReference type="Pfam" id="PF13416">
    <property type="entry name" value="SBP_bac_8"/>
    <property type="match status" value="1"/>
</dbReference>
<dbReference type="AlphaFoldDB" id="A0A3S8RQ81"/>
<dbReference type="InterPro" id="IPR006059">
    <property type="entry name" value="SBP"/>
</dbReference>
<dbReference type="OrthoDB" id="2535101at2"/>
<dbReference type="InterPro" id="IPR050490">
    <property type="entry name" value="Bact_solute-bd_prot1"/>
</dbReference>
<dbReference type="EMBL" id="CP034248">
    <property type="protein sequence ID" value="AZK45116.1"/>
    <property type="molecule type" value="Genomic_DNA"/>
</dbReference>
<gene>
    <name evidence="7" type="ORF">EIM92_02005</name>
</gene>
<keyword evidence="3" id="KW-0472">Membrane</keyword>
<feature type="chain" id="PRO_5019269987" evidence="6">
    <location>
        <begin position="22"/>
        <end position="432"/>
    </location>
</feature>
<dbReference type="SUPFAM" id="SSF53850">
    <property type="entry name" value="Periplasmic binding protein-like II"/>
    <property type="match status" value="1"/>
</dbReference>
<keyword evidence="1" id="KW-1003">Cell membrane</keyword>
<dbReference type="KEGG" id="plen:EIM92_02005"/>
<keyword evidence="4" id="KW-0564">Palmitate</keyword>
<reference evidence="7 8" key="1">
    <citation type="submission" date="2018-11" db="EMBL/GenBank/DDBJ databases">
        <title>Genome sequencing of Paenibacillus lentus DSM25539(T).</title>
        <authorList>
            <person name="Kook J.-K."/>
            <person name="Park S.-N."/>
            <person name="Lim Y.K."/>
        </authorList>
    </citation>
    <scope>NUCLEOTIDE SEQUENCE [LARGE SCALE GENOMIC DNA]</scope>
    <source>
        <strain evidence="7 8">DSM 25539</strain>
    </source>
</reference>
<keyword evidence="2 6" id="KW-0732">Signal</keyword>
<dbReference type="RefSeq" id="WP_125081245.1">
    <property type="nucleotide sequence ID" value="NZ_CP034248.1"/>
</dbReference>
<dbReference type="PANTHER" id="PTHR43649">
    <property type="entry name" value="ARABINOSE-BINDING PROTEIN-RELATED"/>
    <property type="match status" value="1"/>
</dbReference>
<evidence type="ECO:0000256" key="2">
    <source>
        <dbReference type="ARBA" id="ARBA00022729"/>
    </source>
</evidence>
<keyword evidence="8" id="KW-1185">Reference proteome</keyword>
<evidence type="ECO:0000256" key="1">
    <source>
        <dbReference type="ARBA" id="ARBA00022475"/>
    </source>
</evidence>
<sequence>MKKLCLLLSLLILLPGCQVQVEEHEHRTLKVLAFNERTFNQLYGNFFLATHSNYSIEVVSIFEHLTPGTNMTDTIEELIAMENIDLITIPMESYSVLQETGKLLSLDEMIIKDRFDLTNYSPAVLDFLQDEQGKIHGLTPTFVGEALFYNKELFDEYRISYPRDLITWEEVFALAHKFSDFKDGQTPQFGFYHKKAANPFMMALTIGEGSGLSVYGNGKFTLNSSSWEKIFDEVTSCFKSGTCFDPNQVEQTESLNIEDVTKKSYPFLSGNIAMAVADSSLYRILDEENNELEWGITTLPIRAEQPNMGNGITMNDIFSIPSNNDDTKGAWEFIKYVSGNDYARLLPQINTMDLPVRVAENQEESIKAFYKLEKVNHTLVNEFRELPSEIYPKIDEISARYLAEMLSEQRTVQESLQLMEEELQVTLESMMK</sequence>
<proteinExistence type="predicted"/>
<evidence type="ECO:0000313" key="8">
    <source>
        <dbReference type="Proteomes" id="UP000273145"/>
    </source>
</evidence>
<evidence type="ECO:0000256" key="3">
    <source>
        <dbReference type="ARBA" id="ARBA00023136"/>
    </source>
</evidence>
<evidence type="ECO:0000256" key="4">
    <source>
        <dbReference type="ARBA" id="ARBA00023139"/>
    </source>
</evidence>
<evidence type="ECO:0000256" key="6">
    <source>
        <dbReference type="SAM" id="SignalP"/>
    </source>
</evidence>
<protein>
    <submittedName>
        <fullName evidence="7">Carbohydrate ABC transporter substrate-binding protein</fullName>
    </submittedName>
</protein>
<dbReference type="Gene3D" id="3.40.190.10">
    <property type="entry name" value="Periplasmic binding protein-like II"/>
    <property type="match status" value="1"/>
</dbReference>
<feature type="signal peptide" evidence="6">
    <location>
        <begin position="1"/>
        <end position="21"/>
    </location>
</feature>
<evidence type="ECO:0000313" key="7">
    <source>
        <dbReference type="EMBL" id="AZK45116.1"/>
    </source>
</evidence>
<dbReference type="PANTHER" id="PTHR43649:SF33">
    <property type="entry name" value="POLYGALACTURONAN_RHAMNOGALACTURONAN-BINDING PROTEIN YTCQ"/>
    <property type="match status" value="1"/>
</dbReference>
<accession>A0A3S8RQ81</accession>
<keyword evidence="5" id="KW-0449">Lipoprotein</keyword>
<name>A0A3S8RQ81_9BACL</name>